<dbReference type="RefSeq" id="WP_183266206.1">
    <property type="nucleotide sequence ID" value="NZ_JACHFJ010000005.1"/>
</dbReference>
<reference evidence="1 2" key="1">
    <citation type="submission" date="2020-08" db="EMBL/GenBank/DDBJ databases">
        <title>Genomic Encyclopedia of Type Strains, Phase IV (KMG-IV): sequencing the most valuable type-strain genomes for metagenomic binning, comparative biology and taxonomic classification.</title>
        <authorList>
            <person name="Goeker M."/>
        </authorList>
    </citation>
    <scope>NUCLEOTIDE SEQUENCE [LARGE SCALE GENOMIC DNA]</scope>
    <source>
        <strain evidence="1 2">DSM 27026</strain>
    </source>
</reference>
<dbReference type="AlphaFoldDB" id="A0A840VBU9"/>
<dbReference type="SUPFAM" id="SSF140804">
    <property type="entry name" value="YidB-like"/>
    <property type="match status" value="1"/>
</dbReference>
<name>A0A840VBU9_9PROT</name>
<proteinExistence type="predicted"/>
<keyword evidence="2" id="KW-1185">Reference proteome</keyword>
<dbReference type="InterPro" id="IPR045372">
    <property type="entry name" value="YidB"/>
</dbReference>
<dbReference type="Proteomes" id="UP000553706">
    <property type="component" value="Unassembled WGS sequence"/>
</dbReference>
<sequence length="120" mass="12129">MGLFDSISNLIHSALGAEAGQLAVPLLQSLDAQGLGGLDGLKAQFEQSGLGAHVAAWSSGQSMPIDADTVQQVLGLPAVQAVAAKLGIDPQQASQLIAQHLPAITQHLAQNAPQSDSASS</sequence>
<comment type="caution">
    <text evidence="1">The sequence shown here is derived from an EMBL/GenBank/DDBJ whole genome shotgun (WGS) entry which is preliminary data.</text>
</comment>
<organism evidence="1 2">
    <name type="scientific">Acidocella aromatica</name>
    <dbReference type="NCBI Taxonomy" id="1303579"/>
    <lineage>
        <taxon>Bacteria</taxon>
        <taxon>Pseudomonadati</taxon>
        <taxon>Pseudomonadota</taxon>
        <taxon>Alphaproteobacteria</taxon>
        <taxon>Acetobacterales</taxon>
        <taxon>Acidocellaceae</taxon>
        <taxon>Acidocella</taxon>
    </lineage>
</organism>
<dbReference type="Pfam" id="PF20159">
    <property type="entry name" value="YidB"/>
    <property type="match status" value="1"/>
</dbReference>
<protein>
    <submittedName>
        <fullName evidence="1">Uncharacterized protein YidB (DUF937 family)</fullName>
    </submittedName>
</protein>
<evidence type="ECO:0000313" key="2">
    <source>
        <dbReference type="Proteomes" id="UP000553706"/>
    </source>
</evidence>
<evidence type="ECO:0000313" key="1">
    <source>
        <dbReference type="EMBL" id="MBB5373186.1"/>
    </source>
</evidence>
<accession>A0A840VBU9</accession>
<dbReference type="EMBL" id="JACHFJ010000005">
    <property type="protein sequence ID" value="MBB5373186.1"/>
    <property type="molecule type" value="Genomic_DNA"/>
</dbReference>
<dbReference type="InterPro" id="IPR027405">
    <property type="entry name" value="YidB-like"/>
</dbReference>
<dbReference type="Gene3D" id="1.10.10.690">
    <property type="entry name" value="YidB-like"/>
    <property type="match status" value="1"/>
</dbReference>
<gene>
    <name evidence="1" type="ORF">HNP71_001445</name>
</gene>